<gene>
    <name evidence="7" type="ORF">METZ01_LOCUS437940</name>
</gene>
<dbReference type="Gene3D" id="2.30.130.10">
    <property type="entry name" value="PUA domain"/>
    <property type="match status" value="1"/>
</dbReference>
<keyword evidence="3" id="KW-0413">Isomerase</keyword>
<name>A0A382YP50_9ZZZZ</name>
<dbReference type="EC" id="5.4.99.25" evidence="1"/>
<evidence type="ECO:0000259" key="5">
    <source>
        <dbReference type="Pfam" id="PF01509"/>
    </source>
</evidence>
<organism evidence="7">
    <name type="scientific">marine metagenome</name>
    <dbReference type="NCBI Taxonomy" id="408172"/>
    <lineage>
        <taxon>unclassified sequences</taxon>
        <taxon>metagenomes</taxon>
        <taxon>ecological metagenomes</taxon>
    </lineage>
</organism>
<reference evidence="7" key="1">
    <citation type="submission" date="2018-05" db="EMBL/GenBank/DDBJ databases">
        <authorList>
            <person name="Lanie J.A."/>
            <person name="Ng W.-L."/>
            <person name="Kazmierczak K.M."/>
            <person name="Andrzejewski T.M."/>
            <person name="Davidsen T.M."/>
            <person name="Wayne K.J."/>
            <person name="Tettelin H."/>
            <person name="Glass J.I."/>
            <person name="Rusch D."/>
            <person name="Podicherti R."/>
            <person name="Tsui H.-C.T."/>
            <person name="Winkler M.E."/>
        </authorList>
    </citation>
    <scope>NUCLEOTIDE SEQUENCE</scope>
</reference>
<sequence>RLGQATDTYDSEGEFTSETETSHLNQEMVEAAMVSFTGDIEQVPPAYSAIKRDGVPSYKLARKGKDVNLPARRIRIESFELIEWSHPELTFRIVCQSGTYVRSIAHDLGAALEVGGYLKSLCRTGSGSWRVEDALNLTALEQAAADGRLKSVIRPFSDVLTDMPGVTITEKEIAQLGYGQELPLEVEGRPEIICARAETGRLVAILVPDGTNRWRPKKVFPETG</sequence>
<evidence type="ECO:0000256" key="4">
    <source>
        <dbReference type="SAM" id="MobiDB-lite"/>
    </source>
</evidence>
<dbReference type="InterPro" id="IPR032819">
    <property type="entry name" value="TruB_C"/>
</dbReference>
<dbReference type="Gene3D" id="3.30.2350.10">
    <property type="entry name" value="Pseudouridine synthase"/>
    <property type="match status" value="1"/>
</dbReference>
<keyword evidence="2" id="KW-0819">tRNA processing</keyword>
<protein>
    <recommendedName>
        <fullName evidence="1">tRNA pseudouridine(55) synthase</fullName>
        <ecNumber evidence="1">5.4.99.25</ecNumber>
    </recommendedName>
</protein>
<evidence type="ECO:0000259" key="6">
    <source>
        <dbReference type="Pfam" id="PF16198"/>
    </source>
</evidence>
<dbReference type="Pfam" id="PF16198">
    <property type="entry name" value="TruB_C_2"/>
    <property type="match status" value="1"/>
</dbReference>
<proteinExistence type="predicted"/>
<dbReference type="InterPro" id="IPR020103">
    <property type="entry name" value="PsdUridine_synth_cat_dom_sf"/>
</dbReference>
<dbReference type="GO" id="GO:0006400">
    <property type="term" value="P:tRNA modification"/>
    <property type="evidence" value="ECO:0007669"/>
    <property type="project" value="TreeGrafter"/>
</dbReference>
<feature type="non-terminal residue" evidence="7">
    <location>
        <position position="1"/>
    </location>
</feature>
<dbReference type="InterPro" id="IPR002501">
    <property type="entry name" value="PsdUridine_synth_N"/>
</dbReference>
<dbReference type="Pfam" id="PF01509">
    <property type="entry name" value="TruB_N"/>
    <property type="match status" value="1"/>
</dbReference>
<dbReference type="EMBL" id="UINC01177440">
    <property type="protein sequence ID" value="SVD85086.1"/>
    <property type="molecule type" value="Genomic_DNA"/>
</dbReference>
<dbReference type="InterPro" id="IPR036974">
    <property type="entry name" value="PUA_sf"/>
</dbReference>
<dbReference type="PANTHER" id="PTHR13767:SF2">
    <property type="entry name" value="PSEUDOURIDYLATE SYNTHASE TRUB1"/>
    <property type="match status" value="1"/>
</dbReference>
<evidence type="ECO:0000256" key="3">
    <source>
        <dbReference type="ARBA" id="ARBA00023235"/>
    </source>
</evidence>
<dbReference type="AlphaFoldDB" id="A0A382YP50"/>
<feature type="domain" description="Pseudouridine synthase II N-terminal" evidence="5">
    <location>
        <begin position="1"/>
        <end position="101"/>
    </location>
</feature>
<feature type="region of interest" description="Disordered" evidence="4">
    <location>
        <begin position="1"/>
        <end position="20"/>
    </location>
</feature>
<dbReference type="PANTHER" id="PTHR13767">
    <property type="entry name" value="TRNA-PSEUDOURIDINE SYNTHASE"/>
    <property type="match status" value="1"/>
</dbReference>
<dbReference type="GO" id="GO:0160148">
    <property type="term" value="F:tRNA pseudouridine(55) synthase activity"/>
    <property type="evidence" value="ECO:0007669"/>
    <property type="project" value="UniProtKB-EC"/>
</dbReference>
<feature type="domain" description="tRNA pseudouridylate synthase B C-terminal" evidence="6">
    <location>
        <begin position="102"/>
        <end position="160"/>
    </location>
</feature>
<evidence type="ECO:0000256" key="1">
    <source>
        <dbReference type="ARBA" id="ARBA00012787"/>
    </source>
</evidence>
<evidence type="ECO:0000256" key="2">
    <source>
        <dbReference type="ARBA" id="ARBA00022694"/>
    </source>
</evidence>
<evidence type="ECO:0000313" key="7">
    <source>
        <dbReference type="EMBL" id="SVD85086.1"/>
    </source>
</evidence>
<dbReference type="SUPFAM" id="SSF55120">
    <property type="entry name" value="Pseudouridine synthase"/>
    <property type="match status" value="1"/>
</dbReference>
<dbReference type="GO" id="GO:0003723">
    <property type="term" value="F:RNA binding"/>
    <property type="evidence" value="ECO:0007669"/>
    <property type="project" value="InterPro"/>
</dbReference>
<dbReference type="GO" id="GO:1990481">
    <property type="term" value="P:mRNA pseudouridine synthesis"/>
    <property type="evidence" value="ECO:0007669"/>
    <property type="project" value="TreeGrafter"/>
</dbReference>
<accession>A0A382YP50</accession>
<dbReference type="InterPro" id="IPR014780">
    <property type="entry name" value="tRNA_psdUridine_synth_TruB"/>
</dbReference>